<feature type="binding site" evidence="8">
    <location>
        <position position="14"/>
    </location>
    <ligand>
        <name>ATP</name>
        <dbReference type="ChEBI" id="CHEBI:30616"/>
    </ligand>
</feature>
<dbReference type="FunFam" id="3.40.1160.10:FF:000018">
    <property type="entry name" value="Glutamate 5-kinase"/>
    <property type="match status" value="1"/>
</dbReference>
<dbReference type="EMBL" id="CP107523">
    <property type="protein sequence ID" value="UYN55974.1"/>
    <property type="molecule type" value="Genomic_DNA"/>
</dbReference>
<dbReference type="Gene3D" id="3.40.1160.10">
    <property type="entry name" value="Acetylglutamate kinase-like"/>
    <property type="match status" value="1"/>
</dbReference>
<evidence type="ECO:0000256" key="4">
    <source>
        <dbReference type="ARBA" id="ARBA00022679"/>
    </source>
</evidence>
<name>A0A4Q1TQ37_9LACO</name>
<evidence type="ECO:0000256" key="5">
    <source>
        <dbReference type="ARBA" id="ARBA00022741"/>
    </source>
</evidence>
<evidence type="ECO:0000313" key="11">
    <source>
        <dbReference type="EMBL" id="UYN55974.1"/>
    </source>
</evidence>
<keyword evidence="1 8" id="KW-0963">Cytoplasm</keyword>
<comment type="function">
    <text evidence="8">Catalyzes the transfer of a phosphate group to glutamate to form L-glutamate 5-phosphate.</text>
</comment>
<feature type="binding site" evidence="8">
    <location>
        <begin position="177"/>
        <end position="178"/>
    </location>
    <ligand>
        <name>ATP</name>
        <dbReference type="ChEBI" id="CHEBI:30616"/>
    </ligand>
</feature>
<keyword evidence="4 8" id="KW-0808">Transferase</keyword>
<comment type="subcellular location">
    <subcellularLocation>
        <location evidence="8">Cytoplasm</location>
    </subcellularLocation>
</comment>
<evidence type="ECO:0000259" key="9">
    <source>
        <dbReference type="Pfam" id="PF00696"/>
    </source>
</evidence>
<organism evidence="10 12">
    <name type="scientific">Lacticaseibacillus chiayiensis</name>
    <dbReference type="NCBI Taxonomy" id="2100821"/>
    <lineage>
        <taxon>Bacteria</taxon>
        <taxon>Bacillati</taxon>
        <taxon>Bacillota</taxon>
        <taxon>Bacilli</taxon>
        <taxon>Lactobacillales</taxon>
        <taxon>Lactobacillaceae</taxon>
        <taxon>Lacticaseibacillus</taxon>
    </lineage>
</organism>
<dbReference type="PRINTS" id="PR00474">
    <property type="entry name" value="GLU5KINASE"/>
</dbReference>
<keyword evidence="13" id="KW-1185">Reference proteome</keyword>
<keyword evidence="3 8" id="KW-0641">Proline biosynthesis</keyword>
<accession>A0A4Q1TQ37</accession>
<feature type="binding site" evidence="8">
    <location>
        <position position="141"/>
    </location>
    <ligand>
        <name>substrate</name>
    </ligand>
</feature>
<evidence type="ECO:0000256" key="1">
    <source>
        <dbReference type="ARBA" id="ARBA00022490"/>
    </source>
</evidence>
<dbReference type="InterPro" id="IPR041739">
    <property type="entry name" value="G5K_ProB"/>
</dbReference>
<dbReference type="PANTHER" id="PTHR43654">
    <property type="entry name" value="GLUTAMATE 5-KINASE"/>
    <property type="match status" value="1"/>
</dbReference>
<dbReference type="AlphaFoldDB" id="A0A4Q1TQ37"/>
<evidence type="ECO:0000313" key="10">
    <source>
        <dbReference type="EMBL" id="RXT20879.1"/>
    </source>
</evidence>
<evidence type="ECO:0000256" key="6">
    <source>
        <dbReference type="ARBA" id="ARBA00022777"/>
    </source>
</evidence>
<reference evidence="11" key="2">
    <citation type="submission" date="2022-10" db="EMBL/GenBank/DDBJ databases">
        <title>Comparative genomic analysis and in-vitro probiotic properties of the potential probiotic L. chiayiensis AACE 3.</title>
        <authorList>
            <person name="Kang X."/>
        </authorList>
    </citation>
    <scope>NUCLEOTIDE SEQUENCE</scope>
    <source>
        <strain evidence="11">AACE 3</strain>
    </source>
</reference>
<evidence type="ECO:0000256" key="7">
    <source>
        <dbReference type="ARBA" id="ARBA00022840"/>
    </source>
</evidence>
<dbReference type="CDD" id="cd04242">
    <property type="entry name" value="AAK_G5K_ProB"/>
    <property type="match status" value="1"/>
</dbReference>
<protein>
    <recommendedName>
        <fullName evidence="8">Glutamate 5-kinase</fullName>
        <ecNumber evidence="8">2.7.2.11</ecNumber>
    </recommendedName>
    <alternativeName>
        <fullName evidence="8">Gamma-glutamyl kinase</fullName>
        <shortName evidence="8">GK</shortName>
    </alternativeName>
</protein>
<evidence type="ECO:0000313" key="12">
    <source>
        <dbReference type="Proteomes" id="UP000290475"/>
    </source>
</evidence>
<keyword evidence="2 8" id="KW-0028">Amino-acid biosynthesis</keyword>
<feature type="binding site" evidence="8">
    <location>
        <position position="157"/>
    </location>
    <ligand>
        <name>substrate</name>
    </ligand>
</feature>
<dbReference type="UniPathway" id="UPA00098">
    <property type="reaction ID" value="UER00359"/>
</dbReference>
<dbReference type="Pfam" id="PF00696">
    <property type="entry name" value="AA_kinase"/>
    <property type="match status" value="1"/>
</dbReference>
<reference evidence="10 12" key="1">
    <citation type="submission" date="2017-01" db="EMBL/GenBank/DDBJ databases">
        <title>Lactobacillus chiayiensis sp. nov., a lactic acid bacterium isolated from compost.</title>
        <authorList>
            <person name="Huang C.-H."/>
        </authorList>
    </citation>
    <scope>NUCLEOTIDE SEQUENCE [LARGE SCALE GENOMIC DNA]</scope>
    <source>
        <strain evidence="12">chh01</strain>
        <strain evidence="10">Chh01</strain>
    </source>
</reference>
<dbReference type="InterPro" id="IPR019797">
    <property type="entry name" value="Glutamate_5-kinase_CS"/>
</dbReference>
<dbReference type="GO" id="GO:0005524">
    <property type="term" value="F:ATP binding"/>
    <property type="evidence" value="ECO:0007669"/>
    <property type="project" value="UniProtKB-KW"/>
</dbReference>
<comment type="catalytic activity">
    <reaction evidence="8">
        <text>L-glutamate + ATP = L-glutamyl 5-phosphate + ADP</text>
        <dbReference type="Rhea" id="RHEA:14877"/>
        <dbReference type="ChEBI" id="CHEBI:29985"/>
        <dbReference type="ChEBI" id="CHEBI:30616"/>
        <dbReference type="ChEBI" id="CHEBI:58274"/>
        <dbReference type="ChEBI" id="CHEBI:456216"/>
        <dbReference type="EC" id="2.7.2.11"/>
    </reaction>
</comment>
<comment type="similarity">
    <text evidence="8">Belongs to the glutamate 5-kinase family.</text>
</comment>
<dbReference type="EMBL" id="MSSM01000026">
    <property type="protein sequence ID" value="RXT20879.1"/>
    <property type="molecule type" value="Genomic_DNA"/>
</dbReference>
<feature type="binding site" evidence="8">
    <location>
        <position position="54"/>
    </location>
    <ligand>
        <name>substrate</name>
    </ligand>
</feature>
<feature type="domain" description="Aspartate/glutamate/uridylate kinase" evidence="9">
    <location>
        <begin position="9"/>
        <end position="241"/>
    </location>
</feature>
<feature type="binding site" evidence="8">
    <location>
        <begin position="219"/>
        <end position="225"/>
    </location>
    <ligand>
        <name>ATP</name>
        <dbReference type="ChEBI" id="CHEBI:30616"/>
    </ligand>
</feature>
<evidence type="ECO:0000256" key="3">
    <source>
        <dbReference type="ARBA" id="ARBA00022650"/>
    </source>
</evidence>
<dbReference type="Proteomes" id="UP001164790">
    <property type="component" value="Chromosome"/>
</dbReference>
<sequence>MAKRVMHCKRIVVKIGTSSLIHQNGNVNLQTIDRLAYALTALNNQGYELVLVTSGAIGVGMAKLGVTSRPAEIAHQQALAAIGQSELMTLYTQRFSDYGAKIGQLLLTHDVFDYPQTRQHVLDTLDTLLARQVIPIINENDSVAVDELDHRTTFGDNDQLSALVAKQIGADLLMVLSDIDGLYDHDPNKHPDAALIPEITHLSAEVLAGAGGSSTRFGTGGMVTKLKAAQTMMRAGKQMVLASGRDPRIILRIVAGEPVGTWFGKTLERIPADNKASSI</sequence>
<keyword evidence="6 8" id="KW-0418">Kinase</keyword>
<dbReference type="PROSITE" id="PS00902">
    <property type="entry name" value="GLUTAMATE_5_KINASE"/>
    <property type="match status" value="1"/>
</dbReference>
<dbReference type="EC" id="2.7.2.11" evidence="8"/>
<dbReference type="InterPro" id="IPR001048">
    <property type="entry name" value="Asp/Glu/Uridylate_kinase"/>
</dbReference>
<dbReference type="GO" id="GO:0005829">
    <property type="term" value="C:cytosol"/>
    <property type="evidence" value="ECO:0007669"/>
    <property type="project" value="TreeGrafter"/>
</dbReference>
<dbReference type="InterPro" id="IPR036393">
    <property type="entry name" value="AceGlu_kinase-like_sf"/>
</dbReference>
<evidence type="ECO:0000313" key="13">
    <source>
        <dbReference type="Proteomes" id="UP001164790"/>
    </source>
</evidence>
<keyword evidence="5 8" id="KW-0547">Nucleotide-binding</keyword>
<dbReference type="InterPro" id="IPR001057">
    <property type="entry name" value="Glu/AcGlu_kinase"/>
</dbReference>
<keyword evidence="7 8" id="KW-0067">ATP-binding</keyword>
<dbReference type="GO" id="GO:0055129">
    <property type="term" value="P:L-proline biosynthetic process"/>
    <property type="evidence" value="ECO:0007669"/>
    <property type="project" value="UniProtKB-UniRule"/>
</dbReference>
<dbReference type="NCBIfam" id="TIGR01027">
    <property type="entry name" value="proB"/>
    <property type="match status" value="1"/>
</dbReference>
<comment type="pathway">
    <text evidence="8">Amino-acid biosynthesis; L-proline biosynthesis; L-glutamate 5-semialdehyde from L-glutamate: step 1/2.</text>
</comment>
<dbReference type="RefSeq" id="WP_129302269.1">
    <property type="nucleotide sequence ID" value="NZ_CP074378.1"/>
</dbReference>
<dbReference type="InterPro" id="IPR011529">
    <property type="entry name" value="Glu_5kinase"/>
</dbReference>
<evidence type="ECO:0000256" key="8">
    <source>
        <dbReference type="HAMAP-Rule" id="MF_00456"/>
    </source>
</evidence>
<dbReference type="Proteomes" id="UP000290475">
    <property type="component" value="Unassembled WGS sequence"/>
</dbReference>
<dbReference type="PIRSF" id="PIRSF000729">
    <property type="entry name" value="GK"/>
    <property type="match status" value="1"/>
</dbReference>
<gene>
    <name evidence="8 11" type="primary">proB</name>
    <name evidence="10" type="ORF">BVJ53_09830</name>
    <name evidence="11" type="ORF">OFW50_10885</name>
</gene>
<dbReference type="HAMAP" id="MF_00456">
    <property type="entry name" value="ProB"/>
    <property type="match status" value="1"/>
</dbReference>
<dbReference type="InterPro" id="IPR005715">
    <property type="entry name" value="Glu_5kinase/COase_Synthase"/>
</dbReference>
<dbReference type="GO" id="GO:0004349">
    <property type="term" value="F:glutamate 5-kinase activity"/>
    <property type="evidence" value="ECO:0007669"/>
    <property type="project" value="UniProtKB-UniRule"/>
</dbReference>
<dbReference type="PANTHER" id="PTHR43654:SF1">
    <property type="entry name" value="ISOPENTENYL PHOSPHATE KINASE"/>
    <property type="match status" value="1"/>
</dbReference>
<dbReference type="SUPFAM" id="SSF53633">
    <property type="entry name" value="Carbamate kinase-like"/>
    <property type="match status" value="1"/>
</dbReference>
<evidence type="ECO:0000256" key="2">
    <source>
        <dbReference type="ARBA" id="ARBA00022605"/>
    </source>
</evidence>
<proteinExistence type="inferred from homology"/>